<gene>
    <name evidence="1" type="ORF">M0812_19727</name>
</gene>
<protein>
    <submittedName>
        <fullName evidence="1">Uncharacterized protein</fullName>
    </submittedName>
</protein>
<dbReference type="EMBL" id="JANTQA010000040">
    <property type="protein sequence ID" value="KAJ3435538.1"/>
    <property type="molecule type" value="Genomic_DNA"/>
</dbReference>
<comment type="caution">
    <text evidence="1">The sequence shown here is derived from an EMBL/GenBank/DDBJ whole genome shotgun (WGS) entry which is preliminary data.</text>
</comment>
<name>A0AAV7Z0N4_9EUKA</name>
<evidence type="ECO:0000313" key="1">
    <source>
        <dbReference type="EMBL" id="KAJ3435538.1"/>
    </source>
</evidence>
<sequence>MMIDEITLVQNTIQSIKKQEEKLSFSKLYFEQNFSVAENCIVQNRTILKRYQIVPETQSGSDVGSSTSYADSCDLQDTVNYIFHFHLNYKAHGKSYENTKAYDWDESCYELRGIGCSIS</sequence>
<accession>A0AAV7Z0N4</accession>
<organism evidence="1 2">
    <name type="scientific">Anaeramoeba flamelloides</name>
    <dbReference type="NCBI Taxonomy" id="1746091"/>
    <lineage>
        <taxon>Eukaryota</taxon>
        <taxon>Metamonada</taxon>
        <taxon>Anaeramoebidae</taxon>
        <taxon>Anaeramoeba</taxon>
    </lineage>
</organism>
<dbReference type="AlphaFoldDB" id="A0AAV7Z0N4"/>
<evidence type="ECO:0000313" key="2">
    <source>
        <dbReference type="Proteomes" id="UP001146793"/>
    </source>
</evidence>
<dbReference type="Proteomes" id="UP001146793">
    <property type="component" value="Unassembled WGS sequence"/>
</dbReference>
<reference evidence="1" key="1">
    <citation type="submission" date="2022-08" db="EMBL/GenBank/DDBJ databases">
        <title>Novel sulphate-reducing endosymbionts in the free-living metamonad Anaeramoeba.</title>
        <authorList>
            <person name="Jerlstrom-Hultqvist J."/>
            <person name="Cepicka I."/>
            <person name="Gallot-Lavallee L."/>
            <person name="Salas-Leiva D."/>
            <person name="Curtis B.A."/>
            <person name="Zahonova K."/>
            <person name="Pipaliya S."/>
            <person name="Dacks J."/>
            <person name="Roger A.J."/>
        </authorList>
    </citation>
    <scope>NUCLEOTIDE SEQUENCE</scope>
    <source>
        <strain evidence="1">Busselton2</strain>
    </source>
</reference>
<proteinExistence type="predicted"/>